<evidence type="ECO:0000313" key="2">
    <source>
        <dbReference type="EMBL" id="OQO14659.1"/>
    </source>
</evidence>
<accession>A0A1V8TTJ9</accession>
<evidence type="ECO:0000256" key="1">
    <source>
        <dbReference type="SAM" id="MobiDB-lite"/>
    </source>
</evidence>
<reference evidence="3" key="1">
    <citation type="submission" date="2017-03" db="EMBL/GenBank/DDBJ databases">
        <title>Genomes of endolithic fungi from Antarctica.</title>
        <authorList>
            <person name="Coleine C."/>
            <person name="Masonjones S."/>
            <person name="Stajich J.E."/>
        </authorList>
    </citation>
    <scope>NUCLEOTIDE SEQUENCE [LARGE SCALE GENOMIC DNA]</scope>
    <source>
        <strain evidence="3">CCFEE 5527</strain>
    </source>
</reference>
<comment type="caution">
    <text evidence="2">The sequence shown here is derived from an EMBL/GenBank/DDBJ whole genome shotgun (WGS) entry which is preliminary data.</text>
</comment>
<protein>
    <submittedName>
        <fullName evidence="2">Uncharacterized protein</fullName>
    </submittedName>
</protein>
<evidence type="ECO:0000313" key="3">
    <source>
        <dbReference type="Proteomes" id="UP000192596"/>
    </source>
</evidence>
<sequence length="126" mass="13997">MSTTDSTHTASTSYASPQASDRQPLIPPPCNPSKTGMSFIDKHNPSTSNPSSTLSPTDARRQPGDRGRKSSEGTESGRSRSRSWGEHYLTEEEVMRRKMSVTNVPVKHQGIKEKFFTNKLTPDFLK</sequence>
<dbReference type="InParanoid" id="A0A1V8TTJ9"/>
<gene>
    <name evidence="2" type="ORF">B0A48_00040</name>
</gene>
<name>A0A1V8TTJ9_9PEZI</name>
<organism evidence="2 3">
    <name type="scientific">Cryoendolithus antarcticus</name>
    <dbReference type="NCBI Taxonomy" id="1507870"/>
    <lineage>
        <taxon>Eukaryota</taxon>
        <taxon>Fungi</taxon>
        <taxon>Dikarya</taxon>
        <taxon>Ascomycota</taxon>
        <taxon>Pezizomycotina</taxon>
        <taxon>Dothideomycetes</taxon>
        <taxon>Dothideomycetidae</taxon>
        <taxon>Cladosporiales</taxon>
        <taxon>Cladosporiaceae</taxon>
        <taxon>Cryoendolithus</taxon>
    </lineage>
</organism>
<dbReference type="EMBL" id="NAJO01000001">
    <property type="protein sequence ID" value="OQO14659.1"/>
    <property type="molecule type" value="Genomic_DNA"/>
</dbReference>
<feature type="region of interest" description="Disordered" evidence="1">
    <location>
        <begin position="1"/>
        <end position="88"/>
    </location>
</feature>
<keyword evidence="3" id="KW-1185">Reference proteome</keyword>
<feature type="compositionally biased region" description="Low complexity" evidence="1">
    <location>
        <begin position="45"/>
        <end position="57"/>
    </location>
</feature>
<proteinExistence type="predicted"/>
<dbReference type="Proteomes" id="UP000192596">
    <property type="component" value="Unassembled WGS sequence"/>
</dbReference>
<feature type="compositionally biased region" description="Low complexity" evidence="1">
    <location>
        <begin position="1"/>
        <end position="16"/>
    </location>
</feature>
<dbReference type="AlphaFoldDB" id="A0A1V8TTJ9"/>
<feature type="compositionally biased region" description="Basic and acidic residues" evidence="1">
    <location>
        <begin position="58"/>
        <end position="88"/>
    </location>
</feature>